<dbReference type="Gene3D" id="1.10.10.60">
    <property type="entry name" value="Homeodomain-like"/>
    <property type="match status" value="1"/>
</dbReference>
<dbReference type="InterPro" id="IPR025246">
    <property type="entry name" value="IS30-like_HTH"/>
</dbReference>
<evidence type="ECO:0000313" key="2">
    <source>
        <dbReference type="EMBL" id="TLQ38574.1"/>
    </source>
</evidence>
<dbReference type="RefSeq" id="WP_138404493.1">
    <property type="nucleotide sequence ID" value="NZ_VBSP01000016.1"/>
</dbReference>
<dbReference type="OrthoDB" id="2138131at2"/>
<evidence type="ECO:0000259" key="1">
    <source>
        <dbReference type="Pfam" id="PF13936"/>
    </source>
</evidence>
<dbReference type="EMBL" id="VBSP01000016">
    <property type="protein sequence ID" value="TLQ41509.1"/>
    <property type="molecule type" value="Genomic_DNA"/>
</dbReference>
<name>A0A5R9DQF0_9LACT</name>
<reference evidence="2 4" key="1">
    <citation type="submission" date="2019-05" db="EMBL/GenBank/DDBJ databases">
        <title>The metagenome of a microbial culture collection derived from dairy environment covers the genomic content of the human microbiome.</title>
        <authorList>
            <person name="Roder T."/>
            <person name="Wuthrich D."/>
            <person name="Sattari Z."/>
            <person name="Von Ah U."/>
            <person name="Bar C."/>
            <person name="Ronchi F."/>
            <person name="Macpherson A.J."/>
            <person name="Ganal-Vonarburg S.C."/>
            <person name="Bruggmann R."/>
            <person name="Vergeres G."/>
        </authorList>
    </citation>
    <scope>NUCLEOTIDE SEQUENCE [LARGE SCALE GENOMIC DNA]</scope>
    <source>
        <strain evidence="2 4">FAM 24227</strain>
    </source>
</reference>
<dbReference type="Proteomes" id="UP000306420">
    <property type="component" value="Unassembled WGS sequence"/>
</dbReference>
<evidence type="ECO:0000313" key="3">
    <source>
        <dbReference type="EMBL" id="TLQ41509.1"/>
    </source>
</evidence>
<dbReference type="AlphaFoldDB" id="A0A5R9DQF0"/>
<feature type="non-terminal residue" evidence="2">
    <location>
        <position position="37"/>
    </location>
</feature>
<accession>A0A5R9DQF0</accession>
<organism evidence="2 4">
    <name type="scientific">Ruoffia tabacinasalis</name>
    <dbReference type="NCBI Taxonomy" id="87458"/>
    <lineage>
        <taxon>Bacteria</taxon>
        <taxon>Bacillati</taxon>
        <taxon>Bacillota</taxon>
        <taxon>Bacilli</taxon>
        <taxon>Lactobacillales</taxon>
        <taxon>Aerococcaceae</taxon>
        <taxon>Ruoffia</taxon>
    </lineage>
</organism>
<dbReference type="Pfam" id="PF13936">
    <property type="entry name" value="HTH_38"/>
    <property type="match status" value="1"/>
</dbReference>
<protein>
    <submittedName>
        <fullName evidence="2">Helix-turn-helix domain-containing protein</fullName>
    </submittedName>
</protein>
<sequence>MSYTHLTIEERSKIEILYQEGYKINRIAQLIGRHRST</sequence>
<evidence type="ECO:0000313" key="4">
    <source>
        <dbReference type="Proteomes" id="UP000306420"/>
    </source>
</evidence>
<proteinExistence type="predicted"/>
<feature type="domain" description="Transposase IS30-like HTH" evidence="1">
    <location>
        <begin position="2"/>
        <end position="37"/>
    </location>
</feature>
<comment type="caution">
    <text evidence="2">The sequence shown here is derived from an EMBL/GenBank/DDBJ whole genome shotgun (WGS) entry which is preliminary data.</text>
</comment>
<gene>
    <name evidence="3" type="ORF">FEZ33_05965</name>
    <name evidence="2" type="ORF">FEZ33_11670</name>
</gene>
<dbReference type="EMBL" id="VBSP01000072">
    <property type="protein sequence ID" value="TLQ38574.1"/>
    <property type="molecule type" value="Genomic_DNA"/>
</dbReference>